<sequence>MRDRTAVFVVFALDGVAFGSWAPRTPAIAAQVHAEPGVFGLALLCASVGMLCAATVSGRLIERVGARAVVAASTVAACVALVLVGFAGSVLLLGGALFAMGASVGALDVSMNVAGVAVERSSGKAVMPLLHAGYSFGALAASLAASLAAGHGWTPARHLTVAAVLAFAVLLVVIRSVPGTRPRHAENPVESPYPVPLRRPVLWLLAAVALCSAIAEGASTDWSALLMVTAHEVDQGAAALAFSGFALAMAIARVGGAWTQRRFGATRSLVAGATVAALGFFCAAVVPSPVFGYLGFALAGAGLAAAFPLALSLAGDAGKRSDGTGGERELAFVTAIAYTGFLAGPPIVGGIAQVTSLSVSFVFVTVMAALIVPAALAAHRVRRRERVRAPVCR</sequence>
<evidence type="ECO:0000259" key="6">
    <source>
        <dbReference type="PROSITE" id="PS50850"/>
    </source>
</evidence>
<dbReference type="CDD" id="cd17393">
    <property type="entry name" value="MFS_MosC_like"/>
    <property type="match status" value="1"/>
</dbReference>
<name>A0ABW5GTT7_9PSEU</name>
<evidence type="ECO:0000313" key="7">
    <source>
        <dbReference type="EMBL" id="MFD2464272.1"/>
    </source>
</evidence>
<keyword evidence="3 5" id="KW-1133">Transmembrane helix</keyword>
<dbReference type="InterPro" id="IPR011701">
    <property type="entry name" value="MFS"/>
</dbReference>
<feature type="transmembrane region" description="Helical" evidence="5">
    <location>
        <begin position="330"/>
        <end position="352"/>
    </location>
</feature>
<evidence type="ECO:0000256" key="5">
    <source>
        <dbReference type="SAM" id="Phobius"/>
    </source>
</evidence>
<dbReference type="PANTHER" id="PTHR23514">
    <property type="entry name" value="BYPASS OF STOP CODON PROTEIN 6"/>
    <property type="match status" value="1"/>
</dbReference>
<keyword evidence="8" id="KW-1185">Reference proteome</keyword>
<dbReference type="InterPro" id="IPR020846">
    <property type="entry name" value="MFS_dom"/>
</dbReference>
<dbReference type="Pfam" id="PF07690">
    <property type="entry name" value="MFS_1"/>
    <property type="match status" value="1"/>
</dbReference>
<evidence type="ECO:0000256" key="4">
    <source>
        <dbReference type="ARBA" id="ARBA00023136"/>
    </source>
</evidence>
<feature type="transmembrane region" description="Helical" evidence="5">
    <location>
        <begin position="238"/>
        <end position="256"/>
    </location>
</feature>
<evidence type="ECO:0000256" key="3">
    <source>
        <dbReference type="ARBA" id="ARBA00022989"/>
    </source>
</evidence>
<gene>
    <name evidence="7" type="ORF">ACFSYJ_37035</name>
</gene>
<comment type="caution">
    <text evidence="7">The sequence shown here is derived from an EMBL/GenBank/DDBJ whole genome shotgun (WGS) entry which is preliminary data.</text>
</comment>
<dbReference type="PROSITE" id="PS50850">
    <property type="entry name" value="MFS"/>
    <property type="match status" value="1"/>
</dbReference>
<dbReference type="Gene3D" id="1.20.1250.20">
    <property type="entry name" value="MFS general substrate transporter like domains"/>
    <property type="match status" value="1"/>
</dbReference>
<evidence type="ECO:0000256" key="1">
    <source>
        <dbReference type="ARBA" id="ARBA00004651"/>
    </source>
</evidence>
<comment type="subcellular location">
    <subcellularLocation>
        <location evidence="1">Cell membrane</location>
        <topology evidence="1">Multi-pass membrane protein</topology>
    </subcellularLocation>
</comment>
<evidence type="ECO:0000313" key="8">
    <source>
        <dbReference type="Proteomes" id="UP001597419"/>
    </source>
</evidence>
<protein>
    <submittedName>
        <fullName evidence="7">MFS transporter</fullName>
    </submittedName>
</protein>
<feature type="transmembrane region" description="Helical" evidence="5">
    <location>
        <begin position="358"/>
        <end position="378"/>
    </location>
</feature>
<reference evidence="8" key="1">
    <citation type="journal article" date="2019" name="Int. J. Syst. Evol. Microbiol.">
        <title>The Global Catalogue of Microorganisms (GCM) 10K type strain sequencing project: providing services to taxonomists for standard genome sequencing and annotation.</title>
        <authorList>
            <consortium name="The Broad Institute Genomics Platform"/>
            <consortium name="The Broad Institute Genome Sequencing Center for Infectious Disease"/>
            <person name="Wu L."/>
            <person name="Ma J."/>
        </authorList>
    </citation>
    <scope>NUCLEOTIDE SEQUENCE [LARGE SCALE GENOMIC DNA]</scope>
    <source>
        <strain evidence="8">CGMCC 4.7643</strain>
    </source>
</reference>
<dbReference type="PANTHER" id="PTHR23514:SF13">
    <property type="entry name" value="INNER MEMBRANE PROTEIN YBJJ"/>
    <property type="match status" value="1"/>
</dbReference>
<feature type="transmembrane region" description="Helical" evidence="5">
    <location>
        <begin position="293"/>
        <end position="318"/>
    </location>
</feature>
<feature type="transmembrane region" description="Helical" evidence="5">
    <location>
        <begin position="129"/>
        <end position="150"/>
    </location>
</feature>
<feature type="transmembrane region" description="Helical" evidence="5">
    <location>
        <begin position="156"/>
        <end position="174"/>
    </location>
</feature>
<feature type="transmembrane region" description="Helical" evidence="5">
    <location>
        <begin position="39"/>
        <end position="61"/>
    </location>
</feature>
<dbReference type="Proteomes" id="UP001597419">
    <property type="component" value="Unassembled WGS sequence"/>
</dbReference>
<dbReference type="RefSeq" id="WP_345404868.1">
    <property type="nucleotide sequence ID" value="NZ_BAABHG010000017.1"/>
</dbReference>
<keyword evidence="4 5" id="KW-0472">Membrane</keyword>
<feature type="domain" description="Major facilitator superfamily (MFS) profile" evidence="6">
    <location>
        <begin position="1"/>
        <end position="386"/>
    </location>
</feature>
<feature type="transmembrane region" description="Helical" evidence="5">
    <location>
        <begin position="201"/>
        <end position="218"/>
    </location>
</feature>
<dbReference type="InterPro" id="IPR051788">
    <property type="entry name" value="MFS_Transporter"/>
</dbReference>
<accession>A0ABW5GTT7</accession>
<keyword evidence="2 5" id="KW-0812">Transmembrane</keyword>
<feature type="transmembrane region" description="Helical" evidence="5">
    <location>
        <begin position="68"/>
        <end position="91"/>
    </location>
</feature>
<proteinExistence type="predicted"/>
<feature type="transmembrane region" description="Helical" evidence="5">
    <location>
        <begin position="268"/>
        <end position="287"/>
    </location>
</feature>
<dbReference type="EMBL" id="JBHUKU010000025">
    <property type="protein sequence ID" value="MFD2464272.1"/>
    <property type="molecule type" value="Genomic_DNA"/>
</dbReference>
<organism evidence="7 8">
    <name type="scientific">Amycolatopsis samaneae</name>
    <dbReference type="NCBI Taxonomy" id="664691"/>
    <lineage>
        <taxon>Bacteria</taxon>
        <taxon>Bacillati</taxon>
        <taxon>Actinomycetota</taxon>
        <taxon>Actinomycetes</taxon>
        <taxon>Pseudonocardiales</taxon>
        <taxon>Pseudonocardiaceae</taxon>
        <taxon>Amycolatopsis</taxon>
    </lineage>
</organism>
<dbReference type="SUPFAM" id="SSF103473">
    <property type="entry name" value="MFS general substrate transporter"/>
    <property type="match status" value="1"/>
</dbReference>
<feature type="transmembrane region" description="Helical" evidence="5">
    <location>
        <begin position="97"/>
        <end position="117"/>
    </location>
</feature>
<dbReference type="InterPro" id="IPR036259">
    <property type="entry name" value="MFS_trans_sf"/>
</dbReference>
<evidence type="ECO:0000256" key="2">
    <source>
        <dbReference type="ARBA" id="ARBA00022692"/>
    </source>
</evidence>